<dbReference type="InterPro" id="IPR038731">
    <property type="entry name" value="RgtA/B/C-like"/>
</dbReference>
<evidence type="ECO:0000313" key="10">
    <source>
        <dbReference type="EMBL" id="MDD0816984.1"/>
    </source>
</evidence>
<dbReference type="PANTHER" id="PTHR33908">
    <property type="entry name" value="MANNOSYLTRANSFERASE YKCB-RELATED"/>
    <property type="match status" value="1"/>
</dbReference>
<evidence type="ECO:0000313" key="11">
    <source>
        <dbReference type="Proteomes" id="UP001528672"/>
    </source>
</evidence>
<keyword evidence="3 10" id="KW-0328">Glycosyltransferase</keyword>
<comment type="caution">
    <text evidence="10">The sequence shown here is derived from an EMBL/GenBank/DDBJ whole genome shotgun (WGS) entry which is preliminary data.</text>
</comment>
<evidence type="ECO:0000259" key="9">
    <source>
        <dbReference type="Pfam" id="PF13231"/>
    </source>
</evidence>
<proteinExistence type="predicted"/>
<evidence type="ECO:0000256" key="1">
    <source>
        <dbReference type="ARBA" id="ARBA00004651"/>
    </source>
</evidence>
<protein>
    <submittedName>
        <fullName evidence="10">Glycosyltransferase family 39 protein</fullName>
        <ecNumber evidence="10">2.4.-.-</ecNumber>
    </submittedName>
</protein>
<gene>
    <name evidence="10" type="ORF">PSQ39_20295</name>
</gene>
<dbReference type="EC" id="2.4.-.-" evidence="10"/>
<keyword evidence="4 10" id="KW-0808">Transferase</keyword>
<keyword evidence="11" id="KW-1185">Reference proteome</keyword>
<evidence type="ECO:0000256" key="7">
    <source>
        <dbReference type="ARBA" id="ARBA00023136"/>
    </source>
</evidence>
<feature type="transmembrane region" description="Helical" evidence="8">
    <location>
        <begin position="90"/>
        <end position="110"/>
    </location>
</feature>
<keyword evidence="7 8" id="KW-0472">Membrane</keyword>
<keyword evidence="5 8" id="KW-0812">Transmembrane</keyword>
<evidence type="ECO:0000256" key="6">
    <source>
        <dbReference type="ARBA" id="ARBA00022989"/>
    </source>
</evidence>
<sequence length="577" mass="64036">MLLALWGWGWGLWRGVLRLPQPLAGLQAGLCASAGMGVAVLALQVLAVSGWLRPGPVSALLLMGLGLAAWSLAAAWRQGGLPRWQRPPNLAASALRLGLVLAALYPTWLAPLTAPTAFDELLYHLPHAREWAQSGQLSVNTWLRYPWFPYNVELLFAAALQMQGELMVHLVHALAGWLCTWLVYQLGLRYASPWTACLASVFWLQLSAPWFGTAYIDLALTLFVLSASVATLLWLETQARGWLLLACAMLGLAVGSKYQALGYLPLFVAVWAWRERRPSRIAQGALAFALPCGYWYLRNALLTGDPVTPLGGPWFGFHDWNAWDYEAQFKDLKRVANWPHPLLWPALAALAWPALWRAQAGRWALGLGVYATLLWWATSHYDRYLMPVFPVLALLSATVLVQGLAGWAQRWPGAARPGTAAGSRRAVRPWVLGLLGLSALGLMGASAWNRGERYRPHIAVQPGGPPGYLAQRVQAYELLSRLRQREGLRAYQFALEGSLYYAPPHTRGEIFGPWRNHDYYGLPAAELAQRLHQQGFNTVLMRRDVAEAFGRDPAFSRFFELLDQDKDAQAFSLGPPP</sequence>
<feature type="transmembrane region" description="Helical" evidence="8">
    <location>
        <begin position="241"/>
        <end position="273"/>
    </location>
</feature>
<name>A0ABT5MK98_9BURK</name>
<dbReference type="InterPro" id="IPR050297">
    <property type="entry name" value="LipidA_mod_glycosyltrf_83"/>
</dbReference>
<feature type="transmembrane region" description="Helical" evidence="8">
    <location>
        <begin position="363"/>
        <end position="378"/>
    </location>
</feature>
<feature type="domain" description="Glycosyltransferase RgtA/B/C/D-like" evidence="9">
    <location>
        <begin position="157"/>
        <end position="291"/>
    </location>
</feature>
<dbReference type="GO" id="GO:0016757">
    <property type="term" value="F:glycosyltransferase activity"/>
    <property type="evidence" value="ECO:0007669"/>
    <property type="project" value="UniProtKB-KW"/>
</dbReference>
<organism evidence="10 11">
    <name type="scientific">Curvibacter microcysteis</name>
    <dbReference type="NCBI Taxonomy" id="3026419"/>
    <lineage>
        <taxon>Bacteria</taxon>
        <taxon>Pseudomonadati</taxon>
        <taxon>Pseudomonadota</taxon>
        <taxon>Betaproteobacteria</taxon>
        <taxon>Burkholderiales</taxon>
        <taxon>Comamonadaceae</taxon>
        <taxon>Curvibacter</taxon>
    </lineage>
</organism>
<feature type="transmembrane region" description="Helical" evidence="8">
    <location>
        <begin position="166"/>
        <end position="184"/>
    </location>
</feature>
<evidence type="ECO:0000256" key="2">
    <source>
        <dbReference type="ARBA" id="ARBA00022475"/>
    </source>
</evidence>
<dbReference type="EMBL" id="JAQSIO010000012">
    <property type="protein sequence ID" value="MDD0816984.1"/>
    <property type="molecule type" value="Genomic_DNA"/>
</dbReference>
<feature type="transmembrane region" description="Helical" evidence="8">
    <location>
        <begin position="59"/>
        <end position="78"/>
    </location>
</feature>
<feature type="transmembrane region" description="Helical" evidence="8">
    <location>
        <begin position="34"/>
        <end position="52"/>
    </location>
</feature>
<dbReference type="Proteomes" id="UP001528672">
    <property type="component" value="Unassembled WGS sequence"/>
</dbReference>
<comment type="subcellular location">
    <subcellularLocation>
        <location evidence="1">Cell membrane</location>
        <topology evidence="1">Multi-pass membrane protein</topology>
    </subcellularLocation>
</comment>
<evidence type="ECO:0000256" key="8">
    <source>
        <dbReference type="SAM" id="Phobius"/>
    </source>
</evidence>
<evidence type="ECO:0000256" key="3">
    <source>
        <dbReference type="ARBA" id="ARBA00022676"/>
    </source>
</evidence>
<dbReference type="RefSeq" id="WP_273929280.1">
    <property type="nucleotide sequence ID" value="NZ_JAQSIO010000012.1"/>
</dbReference>
<evidence type="ECO:0000256" key="4">
    <source>
        <dbReference type="ARBA" id="ARBA00022679"/>
    </source>
</evidence>
<reference evidence="10 11" key="1">
    <citation type="submission" date="2023-02" db="EMBL/GenBank/DDBJ databases">
        <title>Bacterial whole genome sequence for Curvibacter sp. HBC28.</title>
        <authorList>
            <person name="Le V."/>
            <person name="Ko S.-R."/>
            <person name="Ahn C.-Y."/>
            <person name="Oh H.-M."/>
        </authorList>
    </citation>
    <scope>NUCLEOTIDE SEQUENCE [LARGE SCALE GENOMIC DNA]</scope>
    <source>
        <strain evidence="10 11">HBC28</strain>
    </source>
</reference>
<keyword evidence="6 8" id="KW-1133">Transmembrane helix</keyword>
<feature type="transmembrane region" description="Helical" evidence="8">
    <location>
        <begin position="215"/>
        <end position="235"/>
    </location>
</feature>
<dbReference type="Pfam" id="PF13231">
    <property type="entry name" value="PMT_2"/>
    <property type="match status" value="1"/>
</dbReference>
<evidence type="ECO:0000256" key="5">
    <source>
        <dbReference type="ARBA" id="ARBA00022692"/>
    </source>
</evidence>
<dbReference type="PANTHER" id="PTHR33908:SF11">
    <property type="entry name" value="MEMBRANE PROTEIN"/>
    <property type="match status" value="1"/>
</dbReference>
<feature type="transmembrane region" description="Helical" evidence="8">
    <location>
        <begin position="384"/>
        <end position="408"/>
    </location>
</feature>
<accession>A0ABT5MK98</accession>
<keyword evidence="2" id="KW-1003">Cell membrane</keyword>
<feature type="transmembrane region" description="Helical" evidence="8">
    <location>
        <begin position="429"/>
        <end position="448"/>
    </location>
</feature>